<dbReference type="EMBL" id="JANBPT010000305">
    <property type="protein sequence ID" value="KAJ1923907.1"/>
    <property type="molecule type" value="Genomic_DNA"/>
</dbReference>
<feature type="signal peptide" evidence="2">
    <location>
        <begin position="1"/>
        <end position="19"/>
    </location>
</feature>
<comment type="caution">
    <text evidence="4">The sequence shown here is derived from an EMBL/GenBank/DDBJ whole genome shotgun (WGS) entry which is preliminary data.</text>
</comment>
<keyword evidence="2" id="KW-0732">Signal</keyword>
<dbReference type="PANTHER" id="PTHR31157:SF1">
    <property type="entry name" value="SCP DOMAIN-CONTAINING PROTEIN"/>
    <property type="match status" value="1"/>
</dbReference>
<evidence type="ECO:0000256" key="1">
    <source>
        <dbReference type="SAM" id="MobiDB-lite"/>
    </source>
</evidence>
<feature type="chain" id="PRO_5040857758" description="SCP domain-containing protein" evidence="2">
    <location>
        <begin position="20"/>
        <end position="239"/>
    </location>
</feature>
<keyword evidence="5" id="KW-1185">Reference proteome</keyword>
<gene>
    <name evidence="4" type="ORF">IWQ60_005569</name>
</gene>
<feature type="domain" description="SCP" evidence="3">
    <location>
        <begin position="126"/>
        <end position="228"/>
    </location>
</feature>
<feature type="compositionally biased region" description="Low complexity" evidence="1">
    <location>
        <begin position="60"/>
        <end position="117"/>
    </location>
</feature>
<dbReference type="PANTHER" id="PTHR31157">
    <property type="entry name" value="SCP DOMAIN-CONTAINING PROTEIN"/>
    <property type="match status" value="1"/>
</dbReference>
<dbReference type="Pfam" id="PF00188">
    <property type="entry name" value="CAP"/>
    <property type="match status" value="1"/>
</dbReference>
<feature type="region of interest" description="Disordered" evidence="1">
    <location>
        <begin position="52"/>
        <end position="117"/>
    </location>
</feature>
<dbReference type="Gene3D" id="3.40.33.10">
    <property type="entry name" value="CAP"/>
    <property type="match status" value="1"/>
</dbReference>
<evidence type="ECO:0000259" key="3">
    <source>
        <dbReference type="Pfam" id="PF00188"/>
    </source>
</evidence>
<evidence type="ECO:0000256" key="2">
    <source>
        <dbReference type="SAM" id="SignalP"/>
    </source>
</evidence>
<name>A0A9W8A8W7_9FUNG</name>
<evidence type="ECO:0000313" key="4">
    <source>
        <dbReference type="EMBL" id="KAJ1923907.1"/>
    </source>
</evidence>
<dbReference type="SUPFAM" id="SSF55797">
    <property type="entry name" value="PR-1-like"/>
    <property type="match status" value="1"/>
</dbReference>
<proteinExistence type="predicted"/>
<accession>A0A9W8A8W7</accession>
<protein>
    <recommendedName>
        <fullName evidence="3">SCP domain-containing protein</fullName>
    </recommendedName>
</protein>
<dbReference type="InterPro" id="IPR014044">
    <property type="entry name" value="CAP_dom"/>
</dbReference>
<dbReference type="Proteomes" id="UP001150569">
    <property type="component" value="Unassembled WGS sequence"/>
</dbReference>
<sequence>MKVATYLLPLAGLLSSVLSAPVRTRVKCHPSTTIASSTSALTTVTGYYHVDAPQTPPAPTTTSVPTTTPVSIASTTPEPVISTTPEPATSTTPAPITSTTPAPAVNVKYSKSSSQSDSGLNEQLMLELVNAERAKQGLSALVINPALSKMALDQCQHQKSIEKMTHDNPAGSMLSRAAKAGVKLSGVAENVFAGVKSEQEAVDGWMASPGHKANILGNYNAMGVARVGIYWTQNFGFVL</sequence>
<dbReference type="AlphaFoldDB" id="A0A9W8A8W7"/>
<dbReference type="CDD" id="cd05379">
    <property type="entry name" value="CAP_bacterial"/>
    <property type="match status" value="1"/>
</dbReference>
<evidence type="ECO:0000313" key="5">
    <source>
        <dbReference type="Proteomes" id="UP001150569"/>
    </source>
</evidence>
<reference evidence="4" key="1">
    <citation type="submission" date="2022-07" db="EMBL/GenBank/DDBJ databases">
        <title>Phylogenomic reconstructions and comparative analyses of Kickxellomycotina fungi.</title>
        <authorList>
            <person name="Reynolds N.K."/>
            <person name="Stajich J.E."/>
            <person name="Barry K."/>
            <person name="Grigoriev I.V."/>
            <person name="Crous P."/>
            <person name="Smith M.E."/>
        </authorList>
    </citation>
    <scope>NUCLEOTIDE SEQUENCE</scope>
    <source>
        <strain evidence="4">RSA 861</strain>
    </source>
</reference>
<organism evidence="4 5">
    <name type="scientific">Tieghemiomyces parasiticus</name>
    <dbReference type="NCBI Taxonomy" id="78921"/>
    <lineage>
        <taxon>Eukaryota</taxon>
        <taxon>Fungi</taxon>
        <taxon>Fungi incertae sedis</taxon>
        <taxon>Zoopagomycota</taxon>
        <taxon>Kickxellomycotina</taxon>
        <taxon>Dimargaritomycetes</taxon>
        <taxon>Dimargaritales</taxon>
        <taxon>Dimargaritaceae</taxon>
        <taxon>Tieghemiomyces</taxon>
    </lineage>
</organism>
<dbReference type="InterPro" id="IPR035940">
    <property type="entry name" value="CAP_sf"/>
</dbReference>
<dbReference type="OrthoDB" id="568194at2759"/>